<organism evidence="1 2">
    <name type="scientific">Entomobacter blattae</name>
    <dbReference type="NCBI Taxonomy" id="2762277"/>
    <lineage>
        <taxon>Bacteria</taxon>
        <taxon>Pseudomonadati</taxon>
        <taxon>Pseudomonadota</taxon>
        <taxon>Alphaproteobacteria</taxon>
        <taxon>Acetobacterales</taxon>
        <taxon>Acetobacteraceae</taxon>
        <taxon>Entomobacter</taxon>
    </lineage>
</organism>
<dbReference type="KEGG" id="ebla:JGUZn3_19960"/>
<accession>A0A7H1NTU1</accession>
<gene>
    <name evidence="1" type="ORF">JGUZn3_19960</name>
</gene>
<sequence length="71" mass="8400">MVIRFGQRIDRLIEIYKENLENPNRDGRSDYNPIQEAITSMTEEFNLVLSEAEKACLHQYLARRTSTILRQ</sequence>
<dbReference type="EMBL" id="CP060244">
    <property type="protein sequence ID" value="QNT79201.1"/>
    <property type="molecule type" value="Genomic_DNA"/>
</dbReference>
<dbReference type="Proteomes" id="UP000516349">
    <property type="component" value="Chromosome"/>
</dbReference>
<keyword evidence="2" id="KW-1185">Reference proteome</keyword>
<reference evidence="1 2" key="1">
    <citation type="submission" date="2020-08" db="EMBL/GenBank/DDBJ databases">
        <title>Complete genome sequence of Entomobacter blattae G55GP.</title>
        <authorList>
            <person name="Poehlein A."/>
            <person name="Guzman J."/>
            <person name="Daniel R."/>
            <person name="Vilcinskas A."/>
        </authorList>
    </citation>
    <scope>NUCLEOTIDE SEQUENCE [LARGE SCALE GENOMIC DNA]</scope>
    <source>
        <strain evidence="1 2">G55GP</strain>
    </source>
</reference>
<protein>
    <submittedName>
        <fullName evidence="1">Uncharacterized protein</fullName>
    </submittedName>
</protein>
<dbReference type="RefSeq" id="WP_203413382.1">
    <property type="nucleotide sequence ID" value="NZ_CP060244.1"/>
</dbReference>
<evidence type="ECO:0000313" key="1">
    <source>
        <dbReference type="EMBL" id="QNT79201.1"/>
    </source>
</evidence>
<dbReference type="AlphaFoldDB" id="A0A7H1NTU1"/>
<proteinExistence type="predicted"/>
<evidence type="ECO:0000313" key="2">
    <source>
        <dbReference type="Proteomes" id="UP000516349"/>
    </source>
</evidence>
<name>A0A7H1NTU1_9PROT</name>